<proteinExistence type="predicted"/>
<evidence type="ECO:0000313" key="2">
    <source>
        <dbReference type="Proteomes" id="UP000321617"/>
    </source>
</evidence>
<gene>
    <name evidence="1" type="ORF">LX16_2812</name>
</gene>
<sequence length="168" mass="19118">MAEAGLILMSGLLLTVVAPSLRPLVWRWFWNHHRTAPDEGYRNWWRVHRPVYDDAHDLLDRFDALLTQACRRPAGQPGDLAVMIADLSVIVCKSDQWHVDAVNLRRFHDLLHTFNSTISGPVRFSADRVRWHRQGVAAAQALALIPGVRDEIERQWGPGAWQGFTPAV</sequence>
<reference evidence="1 2" key="1">
    <citation type="journal article" date="2013" name="Stand. Genomic Sci.">
        <title>Genomic Encyclopedia of Type Strains, Phase I: The one thousand microbial genomes (KMG-I) project.</title>
        <authorList>
            <person name="Kyrpides N.C."/>
            <person name="Woyke T."/>
            <person name="Eisen J.A."/>
            <person name="Garrity G."/>
            <person name="Lilburn T.G."/>
            <person name="Beck B.J."/>
            <person name="Whitman W.B."/>
            <person name="Hugenholtz P."/>
            <person name="Klenk H.P."/>
        </authorList>
    </citation>
    <scope>NUCLEOTIDE SEQUENCE [LARGE SCALE GENOMIC DNA]</scope>
    <source>
        <strain evidence="1 2">DSM 45044</strain>
    </source>
</reference>
<protein>
    <submittedName>
        <fullName evidence="1">Uncharacterized protein</fullName>
    </submittedName>
</protein>
<dbReference type="AlphaFoldDB" id="A0A562V2F9"/>
<comment type="caution">
    <text evidence="1">The sequence shown here is derived from an EMBL/GenBank/DDBJ whole genome shotgun (WGS) entry which is preliminary data.</text>
</comment>
<evidence type="ECO:0000313" key="1">
    <source>
        <dbReference type="EMBL" id="TWJ12064.1"/>
    </source>
</evidence>
<dbReference type="Proteomes" id="UP000321617">
    <property type="component" value="Unassembled WGS sequence"/>
</dbReference>
<accession>A0A562V2F9</accession>
<dbReference type="EMBL" id="VLLL01000006">
    <property type="protein sequence ID" value="TWJ12064.1"/>
    <property type="molecule type" value="Genomic_DNA"/>
</dbReference>
<name>A0A562V2F9_9ACTN</name>
<organism evidence="1 2">
    <name type="scientific">Stackebrandtia albiflava</name>
    <dbReference type="NCBI Taxonomy" id="406432"/>
    <lineage>
        <taxon>Bacteria</taxon>
        <taxon>Bacillati</taxon>
        <taxon>Actinomycetota</taxon>
        <taxon>Actinomycetes</taxon>
        <taxon>Glycomycetales</taxon>
        <taxon>Glycomycetaceae</taxon>
        <taxon>Stackebrandtia</taxon>
    </lineage>
</organism>
<keyword evidence="2" id="KW-1185">Reference proteome</keyword>